<dbReference type="InterPro" id="IPR006016">
    <property type="entry name" value="UspA"/>
</dbReference>
<dbReference type="Pfam" id="PF00582">
    <property type="entry name" value="Usp"/>
    <property type="match status" value="1"/>
</dbReference>
<keyword evidence="4" id="KW-1185">Reference proteome</keyword>
<dbReference type="Proteomes" id="UP000324252">
    <property type="component" value="Unassembled WGS sequence"/>
</dbReference>
<evidence type="ECO:0000313" key="4">
    <source>
        <dbReference type="Proteomes" id="UP000324252"/>
    </source>
</evidence>
<dbReference type="Gene3D" id="3.40.50.620">
    <property type="entry name" value="HUPs"/>
    <property type="match status" value="1"/>
</dbReference>
<sequence>MYSNILVPISFDEDRNAKGAIEVAQMLGSEGAKITLLHVMEEIPGYAISYMPTDYIAESRKAVQSELEAQAAALPNAQGVVVEGHSGRTILDWAEDHGVDCIVVASHRPGMQDLLLGSTAHQVVRHATCAVHVLR</sequence>
<dbReference type="InterPro" id="IPR006015">
    <property type="entry name" value="Universal_stress_UspA"/>
</dbReference>
<dbReference type="OrthoDB" id="9792500at2"/>
<name>A0A1H0KZQ2_9RHOB</name>
<reference evidence="3 4" key="1">
    <citation type="submission" date="2016-11" db="EMBL/GenBank/DDBJ databases">
        <authorList>
            <person name="Varghese N."/>
            <person name="Submissions S."/>
        </authorList>
    </citation>
    <scope>NUCLEOTIDE SEQUENCE [LARGE SCALE GENOMIC DNA]</scope>
    <source>
        <strain evidence="3 4">DSM 29620</strain>
    </source>
</reference>
<proteinExistence type="inferred from homology"/>
<protein>
    <submittedName>
        <fullName evidence="3">Nucleotide-binding universal stress protein, UspA family</fullName>
    </submittedName>
</protein>
<dbReference type="PANTHER" id="PTHR46268:SF6">
    <property type="entry name" value="UNIVERSAL STRESS PROTEIN UP12"/>
    <property type="match status" value="1"/>
</dbReference>
<evidence type="ECO:0000256" key="1">
    <source>
        <dbReference type="ARBA" id="ARBA00008791"/>
    </source>
</evidence>
<dbReference type="AlphaFoldDB" id="A0A1H0KZQ2"/>
<accession>A0A1H0KZQ2</accession>
<dbReference type="InterPro" id="IPR014729">
    <property type="entry name" value="Rossmann-like_a/b/a_fold"/>
</dbReference>
<dbReference type="CDD" id="cd00293">
    <property type="entry name" value="USP-like"/>
    <property type="match status" value="1"/>
</dbReference>
<dbReference type="PANTHER" id="PTHR46268">
    <property type="entry name" value="STRESS RESPONSE PROTEIN NHAX"/>
    <property type="match status" value="1"/>
</dbReference>
<dbReference type="EMBL" id="FQZZ01000008">
    <property type="protein sequence ID" value="SHK72398.1"/>
    <property type="molecule type" value="Genomic_DNA"/>
</dbReference>
<evidence type="ECO:0000259" key="2">
    <source>
        <dbReference type="Pfam" id="PF00582"/>
    </source>
</evidence>
<gene>
    <name evidence="3" type="ORF">SAMN05444142_108108</name>
</gene>
<dbReference type="PRINTS" id="PR01438">
    <property type="entry name" value="UNVRSLSTRESS"/>
</dbReference>
<comment type="similarity">
    <text evidence="1">Belongs to the universal stress protein A family.</text>
</comment>
<dbReference type="RefSeq" id="WP_149789060.1">
    <property type="nucleotide sequence ID" value="NZ_FNIO01000007.1"/>
</dbReference>
<organism evidence="3 4">
    <name type="scientific">Lutimaribacter pacificus</name>
    <dbReference type="NCBI Taxonomy" id="391948"/>
    <lineage>
        <taxon>Bacteria</taxon>
        <taxon>Pseudomonadati</taxon>
        <taxon>Pseudomonadota</taxon>
        <taxon>Alphaproteobacteria</taxon>
        <taxon>Rhodobacterales</taxon>
        <taxon>Roseobacteraceae</taxon>
        <taxon>Lutimaribacter</taxon>
    </lineage>
</organism>
<feature type="domain" description="UspA" evidence="2">
    <location>
        <begin position="1"/>
        <end position="135"/>
    </location>
</feature>
<evidence type="ECO:0000313" key="3">
    <source>
        <dbReference type="EMBL" id="SHK72398.1"/>
    </source>
</evidence>
<dbReference type="SUPFAM" id="SSF52402">
    <property type="entry name" value="Adenine nucleotide alpha hydrolases-like"/>
    <property type="match status" value="1"/>
</dbReference>